<dbReference type="AlphaFoldDB" id="A0AAD6F9X5"/>
<protein>
    <submittedName>
        <fullName evidence="1">Uncharacterized protein</fullName>
    </submittedName>
</protein>
<evidence type="ECO:0000313" key="2">
    <source>
        <dbReference type="Proteomes" id="UP001219934"/>
    </source>
</evidence>
<dbReference type="Proteomes" id="UP001219934">
    <property type="component" value="Unassembled WGS sequence"/>
</dbReference>
<comment type="caution">
    <text evidence="1">The sequence shown here is derived from an EMBL/GenBank/DDBJ whole genome shotgun (WGS) entry which is preliminary data.</text>
</comment>
<reference evidence="1" key="1">
    <citation type="submission" date="2022-11" db="EMBL/GenBank/DDBJ databases">
        <title>Chromosome-level genome of Pogonophryne albipinna.</title>
        <authorList>
            <person name="Jo E."/>
        </authorList>
    </citation>
    <scope>NUCLEOTIDE SEQUENCE</scope>
    <source>
        <strain evidence="1">SGF0006</strain>
        <tissue evidence="1">Muscle</tissue>
    </source>
</reference>
<gene>
    <name evidence="1" type="ORF">JOQ06_008310</name>
</gene>
<keyword evidence="2" id="KW-1185">Reference proteome</keyword>
<name>A0AAD6F9X5_9TELE</name>
<accession>A0AAD6F9X5</accession>
<evidence type="ECO:0000313" key="1">
    <source>
        <dbReference type="EMBL" id="KAJ4926127.1"/>
    </source>
</evidence>
<proteinExistence type="predicted"/>
<sequence>MIADVRGRQIPVCRGYSPLSCFIVPDNDFPIENDPRDPETDRFLKPQCSLAPPMQRGRSGEACSCFTGMCHLHQRRISSAPIHHNCQWDSPKCPNPRWPAASASVEMEFSLLAQSDGSHLRRVTRNQSD</sequence>
<dbReference type="EMBL" id="JAPTMU010000020">
    <property type="protein sequence ID" value="KAJ4926127.1"/>
    <property type="molecule type" value="Genomic_DNA"/>
</dbReference>
<organism evidence="1 2">
    <name type="scientific">Pogonophryne albipinna</name>
    <dbReference type="NCBI Taxonomy" id="1090488"/>
    <lineage>
        <taxon>Eukaryota</taxon>
        <taxon>Metazoa</taxon>
        <taxon>Chordata</taxon>
        <taxon>Craniata</taxon>
        <taxon>Vertebrata</taxon>
        <taxon>Euteleostomi</taxon>
        <taxon>Actinopterygii</taxon>
        <taxon>Neopterygii</taxon>
        <taxon>Teleostei</taxon>
        <taxon>Neoteleostei</taxon>
        <taxon>Acanthomorphata</taxon>
        <taxon>Eupercaria</taxon>
        <taxon>Perciformes</taxon>
        <taxon>Notothenioidei</taxon>
        <taxon>Pogonophryne</taxon>
    </lineage>
</organism>